<dbReference type="GO" id="GO:0004721">
    <property type="term" value="F:phosphoprotein phosphatase activity"/>
    <property type="evidence" value="ECO:0007669"/>
    <property type="project" value="TreeGrafter"/>
</dbReference>
<dbReference type="STRING" id="146817.SAMN04488502_10746"/>
<organism evidence="11 12">
    <name type="scientific">Dendrosporobacter quercicolus</name>
    <dbReference type="NCBI Taxonomy" id="146817"/>
    <lineage>
        <taxon>Bacteria</taxon>
        <taxon>Bacillati</taxon>
        <taxon>Bacillota</taxon>
        <taxon>Negativicutes</taxon>
        <taxon>Selenomonadales</taxon>
        <taxon>Sporomusaceae</taxon>
        <taxon>Dendrosporobacter</taxon>
    </lineage>
</organism>
<dbReference type="CDD" id="cd00082">
    <property type="entry name" value="HisKA"/>
    <property type="match status" value="1"/>
</dbReference>
<proteinExistence type="predicted"/>
<gene>
    <name evidence="11" type="ORF">SAMN04488502_10746</name>
</gene>
<evidence type="ECO:0000256" key="4">
    <source>
        <dbReference type="ARBA" id="ARBA00022553"/>
    </source>
</evidence>
<evidence type="ECO:0000256" key="7">
    <source>
        <dbReference type="ARBA" id="ARBA00023012"/>
    </source>
</evidence>
<dbReference type="Pfam" id="PF02518">
    <property type="entry name" value="HATPase_c"/>
    <property type="match status" value="1"/>
</dbReference>
<dbReference type="FunFam" id="1.10.287.130:FF:000001">
    <property type="entry name" value="Two-component sensor histidine kinase"/>
    <property type="match status" value="1"/>
</dbReference>
<reference evidence="11 12" key="1">
    <citation type="submission" date="2016-10" db="EMBL/GenBank/DDBJ databases">
        <authorList>
            <person name="de Groot N.N."/>
        </authorList>
    </citation>
    <scope>NUCLEOTIDE SEQUENCE [LARGE SCALE GENOMIC DNA]</scope>
    <source>
        <strain evidence="11 12">DSM 1736</strain>
    </source>
</reference>
<dbReference type="PRINTS" id="PR00344">
    <property type="entry name" value="BCTRLSENSOR"/>
</dbReference>
<evidence type="ECO:0000256" key="2">
    <source>
        <dbReference type="ARBA" id="ARBA00004370"/>
    </source>
</evidence>
<dbReference type="EC" id="2.7.13.3" evidence="3"/>
<accession>A0A1G9VUL4</accession>
<dbReference type="AlphaFoldDB" id="A0A1G9VUL4"/>
<evidence type="ECO:0000256" key="3">
    <source>
        <dbReference type="ARBA" id="ARBA00012438"/>
    </source>
</evidence>
<sequence length="405" mass="44431">MFNKLRLKLTLINATVIFLLFFLLITGTYYSSRLEINHRSETMAHKVLQDIESGLIDDLPLRPPEQPGPVFFFIRISPGGLITDQSSNSLQSEEELAVLSAAALKDQNAQGIIAFGGTEYKYLKSAVSENDEITILFQDFTHENNMLLIQLTALIVTGLVCLLLSFLGSFFMANRAMGPIQKAWQQQQDFLSDASHELRTPLAIIQTNLDVVMGNPGETVASQAKWLQNIKEESGQMAQVVDSLLFLARADSNQQPLLKCSFSLDTALRQAVSPFEALAALKEISLSLSCPHPISFFGDEARIKQVISILLDNAIRHTPAGGAIAIHLTRADSRTTLTVTDSGEGIDPESLTKIFDRFYQADRSRFNGGAGLGLAIAKWIVKTHHGTITATSQPGVKTVFSIQLP</sequence>
<evidence type="ECO:0000256" key="5">
    <source>
        <dbReference type="ARBA" id="ARBA00022679"/>
    </source>
</evidence>
<keyword evidence="9" id="KW-0812">Transmembrane</keyword>
<keyword evidence="5" id="KW-0808">Transferase</keyword>
<evidence type="ECO:0000256" key="9">
    <source>
        <dbReference type="SAM" id="Phobius"/>
    </source>
</evidence>
<evidence type="ECO:0000313" key="12">
    <source>
        <dbReference type="Proteomes" id="UP000214880"/>
    </source>
</evidence>
<dbReference type="Gene3D" id="1.10.287.130">
    <property type="match status" value="1"/>
</dbReference>
<keyword evidence="9" id="KW-1133">Transmembrane helix</keyword>
<dbReference type="SUPFAM" id="SSF47384">
    <property type="entry name" value="Homodimeric domain of signal transducing histidine kinase"/>
    <property type="match status" value="1"/>
</dbReference>
<dbReference type="InterPro" id="IPR036097">
    <property type="entry name" value="HisK_dim/P_sf"/>
</dbReference>
<protein>
    <recommendedName>
        <fullName evidence="3">histidine kinase</fullName>
        <ecNumber evidence="3">2.7.13.3</ecNumber>
    </recommendedName>
</protein>
<dbReference type="PANTHER" id="PTHR45453:SF1">
    <property type="entry name" value="PHOSPHATE REGULON SENSOR PROTEIN PHOR"/>
    <property type="match status" value="1"/>
</dbReference>
<name>A0A1G9VUL4_9FIRM</name>
<evidence type="ECO:0000256" key="6">
    <source>
        <dbReference type="ARBA" id="ARBA00022777"/>
    </source>
</evidence>
<dbReference type="InterPro" id="IPR003594">
    <property type="entry name" value="HATPase_dom"/>
</dbReference>
<keyword evidence="8 9" id="KW-0472">Membrane</keyword>
<keyword evidence="7" id="KW-0902">Two-component regulatory system</keyword>
<dbReference type="InterPro" id="IPR036890">
    <property type="entry name" value="HATPase_C_sf"/>
</dbReference>
<comment type="subcellular location">
    <subcellularLocation>
        <location evidence="2">Membrane</location>
    </subcellularLocation>
</comment>
<dbReference type="PROSITE" id="PS50109">
    <property type="entry name" value="HIS_KIN"/>
    <property type="match status" value="1"/>
</dbReference>
<dbReference type="InterPro" id="IPR003661">
    <property type="entry name" value="HisK_dim/P_dom"/>
</dbReference>
<dbReference type="InterPro" id="IPR050351">
    <property type="entry name" value="BphY/WalK/GraS-like"/>
</dbReference>
<evidence type="ECO:0000259" key="10">
    <source>
        <dbReference type="PROSITE" id="PS50109"/>
    </source>
</evidence>
<evidence type="ECO:0000256" key="8">
    <source>
        <dbReference type="ARBA" id="ARBA00023136"/>
    </source>
</evidence>
<dbReference type="Gene3D" id="3.30.565.10">
    <property type="entry name" value="Histidine kinase-like ATPase, C-terminal domain"/>
    <property type="match status" value="1"/>
</dbReference>
<dbReference type="SUPFAM" id="SSF55874">
    <property type="entry name" value="ATPase domain of HSP90 chaperone/DNA topoisomerase II/histidine kinase"/>
    <property type="match status" value="1"/>
</dbReference>
<keyword evidence="6 11" id="KW-0418">Kinase</keyword>
<dbReference type="FunFam" id="3.30.565.10:FF:000006">
    <property type="entry name" value="Sensor histidine kinase WalK"/>
    <property type="match status" value="1"/>
</dbReference>
<keyword evidence="12" id="KW-1185">Reference proteome</keyword>
<feature type="transmembrane region" description="Helical" evidence="9">
    <location>
        <begin position="12"/>
        <end position="30"/>
    </location>
</feature>
<dbReference type="Pfam" id="PF00512">
    <property type="entry name" value="HisKA"/>
    <property type="match status" value="1"/>
</dbReference>
<dbReference type="InterPro" id="IPR005467">
    <property type="entry name" value="His_kinase_dom"/>
</dbReference>
<dbReference type="GO" id="GO:0005886">
    <property type="term" value="C:plasma membrane"/>
    <property type="evidence" value="ECO:0007669"/>
    <property type="project" value="TreeGrafter"/>
</dbReference>
<feature type="domain" description="Histidine kinase" evidence="10">
    <location>
        <begin position="193"/>
        <end position="405"/>
    </location>
</feature>
<keyword evidence="4" id="KW-0597">Phosphoprotein</keyword>
<dbReference type="PANTHER" id="PTHR45453">
    <property type="entry name" value="PHOSPHATE REGULON SENSOR PROTEIN PHOR"/>
    <property type="match status" value="1"/>
</dbReference>
<feature type="transmembrane region" description="Helical" evidence="9">
    <location>
        <begin position="147"/>
        <end position="173"/>
    </location>
</feature>
<comment type="catalytic activity">
    <reaction evidence="1">
        <text>ATP + protein L-histidine = ADP + protein N-phospho-L-histidine.</text>
        <dbReference type="EC" id="2.7.13.3"/>
    </reaction>
</comment>
<dbReference type="GO" id="GO:0000155">
    <property type="term" value="F:phosphorelay sensor kinase activity"/>
    <property type="evidence" value="ECO:0007669"/>
    <property type="project" value="InterPro"/>
</dbReference>
<dbReference type="GO" id="GO:0016036">
    <property type="term" value="P:cellular response to phosphate starvation"/>
    <property type="evidence" value="ECO:0007669"/>
    <property type="project" value="TreeGrafter"/>
</dbReference>
<dbReference type="EMBL" id="FNHB01000007">
    <property type="protein sequence ID" value="SDM75924.1"/>
    <property type="molecule type" value="Genomic_DNA"/>
</dbReference>
<evidence type="ECO:0000256" key="1">
    <source>
        <dbReference type="ARBA" id="ARBA00000085"/>
    </source>
</evidence>
<dbReference type="SMART" id="SM00387">
    <property type="entry name" value="HATPase_c"/>
    <property type="match status" value="1"/>
</dbReference>
<dbReference type="SMART" id="SM00388">
    <property type="entry name" value="HisKA"/>
    <property type="match status" value="1"/>
</dbReference>
<dbReference type="InterPro" id="IPR004358">
    <property type="entry name" value="Sig_transdc_His_kin-like_C"/>
</dbReference>
<dbReference type="CDD" id="cd00075">
    <property type="entry name" value="HATPase"/>
    <property type="match status" value="1"/>
</dbReference>
<dbReference type="Proteomes" id="UP000214880">
    <property type="component" value="Unassembled WGS sequence"/>
</dbReference>
<evidence type="ECO:0000313" key="11">
    <source>
        <dbReference type="EMBL" id="SDM75924.1"/>
    </source>
</evidence>